<accession>A0A7W5ZU28</accession>
<dbReference type="InterPro" id="IPR002937">
    <property type="entry name" value="Amino_oxidase"/>
</dbReference>
<evidence type="ECO:0000313" key="2">
    <source>
        <dbReference type="EMBL" id="MBB3859123.1"/>
    </source>
</evidence>
<proteinExistence type="predicted"/>
<dbReference type="Pfam" id="PF13450">
    <property type="entry name" value="NAD_binding_8"/>
    <property type="match status" value="1"/>
</dbReference>
<evidence type="ECO:0000313" key="3">
    <source>
        <dbReference type="Proteomes" id="UP000562395"/>
    </source>
</evidence>
<comment type="caution">
    <text evidence="2">The sequence shown here is derived from an EMBL/GenBank/DDBJ whole genome shotgun (WGS) entry which is preliminary data.</text>
</comment>
<dbReference type="GO" id="GO:0016491">
    <property type="term" value="F:oxidoreductase activity"/>
    <property type="evidence" value="ECO:0007669"/>
    <property type="project" value="InterPro"/>
</dbReference>
<protein>
    <recommendedName>
        <fullName evidence="1">Amine oxidase domain-containing protein</fullName>
    </recommendedName>
</protein>
<dbReference type="AlphaFoldDB" id="A0A7W5ZU28"/>
<dbReference type="PANTHER" id="PTHR16128">
    <property type="entry name" value="FAD/NAD(P)-BINDING OXIDOREDUCTASE FAMILY PROTEIN"/>
    <property type="match status" value="1"/>
</dbReference>
<dbReference type="Proteomes" id="UP000562395">
    <property type="component" value="Unassembled WGS sequence"/>
</dbReference>
<dbReference type="InterPro" id="IPR036188">
    <property type="entry name" value="FAD/NAD-bd_sf"/>
</dbReference>
<dbReference type="PRINTS" id="PR00419">
    <property type="entry name" value="ADXRDTASE"/>
</dbReference>
<sequence length="333" mass="35293">MNMHVAMVPARLRVAVIGAGMAGLSCADRLACAGHCVALFDKGRGAGGRMSTRRMQTALGDVEFDHGAQYFTVRDPAFMAQVARWSARGVAAPWPVAGTGAWVGVPRMSAVVRDMAEQHDVTFGWHVSGLVRRDGAWFVSGECAGGGREQRGPFDAVVVSLPPEQAAAIVALHDLSLASTALAARSQPCWTAMFAFTEKLATARDCVRETGVINWAARNSAKPGRRGPETWVVQAKPDWSAAHIEMAAGDVAARMLGELGKALGVELPEPTVAAAHRWRYAMSSGSDLGALWSETSRIGICGDWLLGPRVENAWVSGKALASMMLETVEAAVA</sequence>
<name>A0A7W5ZU28_9SPHN</name>
<dbReference type="Gene3D" id="3.90.660.10">
    <property type="match status" value="1"/>
</dbReference>
<dbReference type="Pfam" id="PF01593">
    <property type="entry name" value="Amino_oxidase"/>
    <property type="match status" value="1"/>
</dbReference>
<keyword evidence="3" id="KW-1185">Reference proteome</keyword>
<gene>
    <name evidence="2" type="ORF">GGQ88_000363</name>
</gene>
<reference evidence="2 3" key="1">
    <citation type="submission" date="2020-08" db="EMBL/GenBank/DDBJ databases">
        <title>Genomic Encyclopedia of Type Strains, Phase IV (KMG-IV): sequencing the most valuable type-strain genomes for metagenomic binning, comparative biology and taxonomic classification.</title>
        <authorList>
            <person name="Goeker M."/>
        </authorList>
    </citation>
    <scope>NUCLEOTIDE SEQUENCE [LARGE SCALE GENOMIC DNA]</scope>
    <source>
        <strain evidence="2 3">DSM 14552</strain>
    </source>
</reference>
<dbReference type="PANTHER" id="PTHR16128:SF5">
    <property type="entry name" value="FAD_NAD(P)-BINDING OXIDOREDUCTASE FAMILY PROTEIN"/>
    <property type="match status" value="1"/>
</dbReference>
<dbReference type="Gene3D" id="3.50.50.60">
    <property type="entry name" value="FAD/NAD(P)-binding domain"/>
    <property type="match status" value="1"/>
</dbReference>
<feature type="domain" description="Amine oxidase" evidence="1">
    <location>
        <begin position="104"/>
        <end position="321"/>
    </location>
</feature>
<evidence type="ECO:0000259" key="1">
    <source>
        <dbReference type="Pfam" id="PF01593"/>
    </source>
</evidence>
<dbReference type="SUPFAM" id="SSF51905">
    <property type="entry name" value="FAD/NAD(P)-binding domain"/>
    <property type="match status" value="1"/>
</dbReference>
<organism evidence="2 3">
    <name type="scientific">Novosphingobium hassiacum</name>
    <dbReference type="NCBI Taxonomy" id="173676"/>
    <lineage>
        <taxon>Bacteria</taxon>
        <taxon>Pseudomonadati</taxon>
        <taxon>Pseudomonadota</taxon>
        <taxon>Alphaproteobacteria</taxon>
        <taxon>Sphingomonadales</taxon>
        <taxon>Sphingomonadaceae</taxon>
        <taxon>Novosphingobium</taxon>
    </lineage>
</organism>
<dbReference type="EMBL" id="JACICY010000001">
    <property type="protein sequence ID" value="MBB3859123.1"/>
    <property type="molecule type" value="Genomic_DNA"/>
</dbReference>